<feature type="transmembrane region" description="Helical" evidence="6">
    <location>
        <begin position="130"/>
        <end position="149"/>
    </location>
</feature>
<dbReference type="Proteomes" id="UP000602124">
    <property type="component" value="Unassembled WGS sequence"/>
</dbReference>
<feature type="transmembrane region" description="Helical" evidence="6">
    <location>
        <begin position="297"/>
        <end position="315"/>
    </location>
</feature>
<feature type="transmembrane region" description="Helical" evidence="6">
    <location>
        <begin position="184"/>
        <end position="203"/>
    </location>
</feature>
<dbReference type="GO" id="GO:0022857">
    <property type="term" value="F:transmembrane transporter activity"/>
    <property type="evidence" value="ECO:0007669"/>
    <property type="project" value="InterPro"/>
</dbReference>
<comment type="caution">
    <text evidence="7">The sequence shown here is derived from an EMBL/GenBank/DDBJ whole genome shotgun (WGS) entry which is preliminary data.</text>
</comment>
<reference evidence="7" key="1">
    <citation type="submission" date="2020-12" db="EMBL/GenBank/DDBJ databases">
        <title>Devosia sp. MSA67 isolated from Mo River.</title>
        <authorList>
            <person name="Ma F."/>
            <person name="Zi Z."/>
        </authorList>
    </citation>
    <scope>NUCLEOTIDE SEQUENCE</scope>
    <source>
        <strain evidence="7">MSA67</strain>
    </source>
</reference>
<dbReference type="PANTHER" id="PTHR23513:SF6">
    <property type="entry name" value="MAJOR FACILITATOR SUPERFAMILY ASSOCIATED DOMAIN-CONTAINING PROTEIN"/>
    <property type="match status" value="1"/>
</dbReference>
<keyword evidence="8" id="KW-1185">Reference proteome</keyword>
<dbReference type="GO" id="GO:0005886">
    <property type="term" value="C:plasma membrane"/>
    <property type="evidence" value="ECO:0007669"/>
    <property type="project" value="UniProtKB-SubCell"/>
</dbReference>
<feature type="transmembrane region" description="Helical" evidence="6">
    <location>
        <begin position="327"/>
        <end position="346"/>
    </location>
</feature>
<name>A0A934J0X9_9HYPH</name>
<evidence type="ECO:0000256" key="3">
    <source>
        <dbReference type="ARBA" id="ARBA00022692"/>
    </source>
</evidence>
<protein>
    <submittedName>
        <fullName evidence="7">MFS transporter</fullName>
    </submittedName>
</protein>
<dbReference type="InterPro" id="IPR036259">
    <property type="entry name" value="MFS_trans_sf"/>
</dbReference>
<evidence type="ECO:0000256" key="1">
    <source>
        <dbReference type="ARBA" id="ARBA00004651"/>
    </source>
</evidence>
<feature type="transmembrane region" description="Helical" evidence="6">
    <location>
        <begin position="236"/>
        <end position="258"/>
    </location>
</feature>
<evidence type="ECO:0000256" key="4">
    <source>
        <dbReference type="ARBA" id="ARBA00022989"/>
    </source>
</evidence>
<dbReference type="Pfam" id="PF07690">
    <property type="entry name" value="MFS_1"/>
    <property type="match status" value="1"/>
</dbReference>
<feature type="transmembrane region" description="Helical" evidence="6">
    <location>
        <begin position="161"/>
        <end position="178"/>
    </location>
</feature>
<feature type="transmembrane region" description="Helical" evidence="6">
    <location>
        <begin position="24"/>
        <end position="49"/>
    </location>
</feature>
<evidence type="ECO:0000256" key="5">
    <source>
        <dbReference type="ARBA" id="ARBA00023136"/>
    </source>
</evidence>
<dbReference type="Gene3D" id="1.20.1250.20">
    <property type="entry name" value="MFS general substrate transporter like domains"/>
    <property type="match status" value="1"/>
</dbReference>
<dbReference type="AlphaFoldDB" id="A0A934J0X9"/>
<dbReference type="RefSeq" id="WP_198876993.1">
    <property type="nucleotide sequence ID" value="NZ_JAEKMH010000003.1"/>
</dbReference>
<keyword evidence="2" id="KW-1003">Cell membrane</keyword>
<keyword evidence="5 6" id="KW-0472">Membrane</keyword>
<keyword evidence="3 6" id="KW-0812">Transmembrane</keyword>
<dbReference type="EMBL" id="JAEKMH010000003">
    <property type="protein sequence ID" value="MBJ3785765.1"/>
    <property type="molecule type" value="Genomic_DNA"/>
</dbReference>
<dbReference type="InterPro" id="IPR011701">
    <property type="entry name" value="MFS"/>
</dbReference>
<comment type="subcellular location">
    <subcellularLocation>
        <location evidence="1">Cell membrane</location>
        <topology evidence="1">Multi-pass membrane protein</topology>
    </subcellularLocation>
</comment>
<gene>
    <name evidence="7" type="ORF">JEQ47_13650</name>
</gene>
<evidence type="ECO:0000256" key="6">
    <source>
        <dbReference type="SAM" id="Phobius"/>
    </source>
</evidence>
<feature type="transmembrane region" description="Helical" evidence="6">
    <location>
        <begin position="270"/>
        <end position="290"/>
    </location>
</feature>
<feature type="transmembrane region" description="Helical" evidence="6">
    <location>
        <begin position="383"/>
        <end position="406"/>
    </location>
</feature>
<evidence type="ECO:0000313" key="8">
    <source>
        <dbReference type="Proteomes" id="UP000602124"/>
    </source>
</evidence>
<feature type="transmembrane region" description="Helical" evidence="6">
    <location>
        <begin position="358"/>
        <end position="377"/>
    </location>
</feature>
<sequence length="424" mass="44952">MTDHTATAVLSPGVDPGSRWQLRYWAVFGGQASSLVGSALTQFVLMWWITDTTGSVAALALAGVFALLPHALLGPLGGTFADRSSRRALMIMADLVSALCMSVLIVLFLTNSVELWHLYTMMFIRSAMQAFQAPAAAASTAMLVPTSFLTRAAGLNQMMAAMMLIGAAPLGALAISLMPIGYALAIDVVTALLGIVPLLVFRIPQPKIEKADRQGVWTELREGFVTVWSHPGLRRLYGLMAAVTIVIMPAMTLAPLLVKEHFRGGAPEVALMESMAGLGMLLGGGIAALLVPRRKMLWILGSMAASCFTFSLMSLAPSDMLWLGTFWWALSSLLYVLGSAPFTALLQTIVPNRLQGRVLSLLTTVIALGGPVGIAIATPLGEAIGIVWLFVLMGILGGLVTLVGFLSPHLRNIENTIVAAKPGT</sequence>
<evidence type="ECO:0000313" key="7">
    <source>
        <dbReference type="EMBL" id="MBJ3785765.1"/>
    </source>
</evidence>
<dbReference type="SUPFAM" id="SSF103473">
    <property type="entry name" value="MFS general substrate transporter"/>
    <property type="match status" value="1"/>
</dbReference>
<accession>A0A934J0X9</accession>
<dbReference type="PANTHER" id="PTHR23513">
    <property type="entry name" value="INTEGRAL MEMBRANE EFFLUX PROTEIN-RELATED"/>
    <property type="match status" value="1"/>
</dbReference>
<feature type="transmembrane region" description="Helical" evidence="6">
    <location>
        <begin position="55"/>
        <end position="76"/>
    </location>
</feature>
<proteinExistence type="predicted"/>
<evidence type="ECO:0000256" key="2">
    <source>
        <dbReference type="ARBA" id="ARBA00022475"/>
    </source>
</evidence>
<feature type="transmembrane region" description="Helical" evidence="6">
    <location>
        <begin position="88"/>
        <end position="110"/>
    </location>
</feature>
<dbReference type="CDD" id="cd06173">
    <property type="entry name" value="MFS_MefA_like"/>
    <property type="match status" value="1"/>
</dbReference>
<keyword evidence="4 6" id="KW-1133">Transmembrane helix</keyword>
<organism evidence="7 8">
    <name type="scientific">Devosia sediminis</name>
    <dbReference type="NCBI Taxonomy" id="2798801"/>
    <lineage>
        <taxon>Bacteria</taxon>
        <taxon>Pseudomonadati</taxon>
        <taxon>Pseudomonadota</taxon>
        <taxon>Alphaproteobacteria</taxon>
        <taxon>Hyphomicrobiales</taxon>
        <taxon>Devosiaceae</taxon>
        <taxon>Devosia</taxon>
    </lineage>
</organism>